<evidence type="ECO:0000256" key="6">
    <source>
        <dbReference type="ARBA" id="ARBA00022729"/>
    </source>
</evidence>
<keyword evidence="15" id="KW-0325">Glycoprotein</keyword>
<feature type="signal peptide" evidence="20">
    <location>
        <begin position="1"/>
        <end position="35"/>
    </location>
</feature>
<evidence type="ECO:0000256" key="7">
    <source>
        <dbReference type="ARBA" id="ARBA00022734"/>
    </source>
</evidence>
<evidence type="ECO:0000256" key="2">
    <source>
        <dbReference type="ARBA" id="ARBA00022475"/>
    </source>
</evidence>
<dbReference type="Gene3D" id="2.90.10.10">
    <property type="entry name" value="Bulb-type lectin domain"/>
    <property type="match status" value="1"/>
</dbReference>
<dbReference type="GO" id="GO:0004674">
    <property type="term" value="F:protein serine/threonine kinase activity"/>
    <property type="evidence" value="ECO:0007669"/>
    <property type="project" value="UniProtKB-KW"/>
</dbReference>
<evidence type="ECO:0000256" key="18">
    <source>
        <dbReference type="PIRNR" id="PIRNR000641"/>
    </source>
</evidence>
<keyword evidence="4 18" id="KW-0808">Transferase</keyword>
<keyword evidence="10 18" id="KW-0067">ATP-binding</keyword>
<evidence type="ECO:0000256" key="9">
    <source>
        <dbReference type="ARBA" id="ARBA00022777"/>
    </source>
</evidence>
<dbReference type="PANTHER" id="PTHR27002:SF1063">
    <property type="entry name" value="RECEPTOR-LIKE SERINE_THREONINE-PROTEIN KINASE"/>
    <property type="match status" value="1"/>
</dbReference>
<dbReference type="Pfam" id="PF11883">
    <property type="entry name" value="DUF3403"/>
    <property type="match status" value="1"/>
</dbReference>
<evidence type="ECO:0000256" key="1">
    <source>
        <dbReference type="ARBA" id="ARBA00004251"/>
    </source>
</evidence>
<evidence type="ECO:0000256" key="12">
    <source>
        <dbReference type="ARBA" id="ARBA00023136"/>
    </source>
</evidence>
<evidence type="ECO:0000256" key="15">
    <source>
        <dbReference type="ARBA" id="ARBA00023180"/>
    </source>
</evidence>
<evidence type="ECO:0000256" key="4">
    <source>
        <dbReference type="ARBA" id="ARBA00022679"/>
    </source>
</evidence>
<dbReference type="EMBL" id="CAMGYJ010000008">
    <property type="protein sequence ID" value="CAI0457464.1"/>
    <property type="molecule type" value="Genomic_DNA"/>
</dbReference>
<keyword evidence="3 18" id="KW-0723">Serine/threonine-protein kinase</keyword>
<dbReference type="Gene3D" id="3.30.200.20">
    <property type="entry name" value="Phosphorylase Kinase, domain 1"/>
    <property type="match status" value="1"/>
</dbReference>
<dbReference type="PROSITE" id="PS50927">
    <property type="entry name" value="BULB_LECTIN"/>
    <property type="match status" value="1"/>
</dbReference>
<feature type="transmembrane region" description="Helical" evidence="19">
    <location>
        <begin position="409"/>
        <end position="430"/>
    </location>
</feature>
<dbReference type="CDD" id="cd14066">
    <property type="entry name" value="STKc_IRAK"/>
    <property type="match status" value="1"/>
</dbReference>
<evidence type="ECO:0000256" key="17">
    <source>
        <dbReference type="ARBA" id="ARBA00048679"/>
    </source>
</evidence>
<comment type="catalytic activity">
    <reaction evidence="17 18">
        <text>L-seryl-[protein] + ATP = O-phospho-L-seryl-[protein] + ADP + H(+)</text>
        <dbReference type="Rhea" id="RHEA:17989"/>
        <dbReference type="Rhea" id="RHEA-COMP:9863"/>
        <dbReference type="Rhea" id="RHEA-COMP:11604"/>
        <dbReference type="ChEBI" id="CHEBI:15378"/>
        <dbReference type="ChEBI" id="CHEBI:29999"/>
        <dbReference type="ChEBI" id="CHEBI:30616"/>
        <dbReference type="ChEBI" id="CHEBI:83421"/>
        <dbReference type="ChEBI" id="CHEBI:456216"/>
        <dbReference type="EC" id="2.7.11.1"/>
    </reaction>
</comment>
<dbReference type="SUPFAM" id="SSF56112">
    <property type="entry name" value="Protein kinase-like (PK-like)"/>
    <property type="match status" value="1"/>
</dbReference>
<dbReference type="PANTHER" id="PTHR27002">
    <property type="entry name" value="RECEPTOR-LIKE SERINE/THREONINE-PROTEIN KINASE SD1-8"/>
    <property type="match status" value="1"/>
</dbReference>
<evidence type="ECO:0000259" key="22">
    <source>
        <dbReference type="PROSITE" id="PS50927"/>
    </source>
</evidence>
<protein>
    <recommendedName>
        <fullName evidence="18">Receptor-like serine/threonine-protein kinase</fullName>
        <ecNumber evidence="18">2.7.11.1</ecNumber>
    </recommendedName>
</protein>
<dbReference type="InterPro" id="IPR021820">
    <property type="entry name" value="S-locus_recpt_kinase_C"/>
</dbReference>
<comment type="subcellular location">
    <subcellularLocation>
        <location evidence="1">Cell membrane</location>
        <topology evidence="1">Single-pass type I membrane protein</topology>
    </subcellularLocation>
</comment>
<dbReference type="InterPro" id="IPR036426">
    <property type="entry name" value="Bulb-type_lectin_dom_sf"/>
</dbReference>
<dbReference type="InterPro" id="IPR001245">
    <property type="entry name" value="Ser-Thr/Tyr_kinase_cat_dom"/>
</dbReference>
<dbReference type="EC" id="2.7.11.1" evidence="18"/>
<evidence type="ECO:0000256" key="13">
    <source>
        <dbReference type="ARBA" id="ARBA00023157"/>
    </source>
</evidence>
<evidence type="ECO:0000313" key="23">
    <source>
        <dbReference type="EMBL" id="CAI0457464.1"/>
    </source>
</evidence>
<comment type="similarity">
    <text evidence="18">Belongs to the protein kinase superfamily. Ser/Thr protein kinase family.</text>
</comment>
<evidence type="ECO:0000256" key="16">
    <source>
        <dbReference type="ARBA" id="ARBA00047899"/>
    </source>
</evidence>
<gene>
    <name evidence="23" type="ORF">LITE_LOCUS33141</name>
</gene>
<dbReference type="GO" id="GO:0005886">
    <property type="term" value="C:plasma membrane"/>
    <property type="evidence" value="ECO:0007669"/>
    <property type="project" value="UniProtKB-SubCell"/>
</dbReference>
<comment type="catalytic activity">
    <reaction evidence="16 18">
        <text>L-threonyl-[protein] + ATP = O-phospho-L-threonyl-[protein] + ADP + H(+)</text>
        <dbReference type="Rhea" id="RHEA:46608"/>
        <dbReference type="Rhea" id="RHEA-COMP:11060"/>
        <dbReference type="Rhea" id="RHEA-COMP:11605"/>
        <dbReference type="ChEBI" id="CHEBI:15378"/>
        <dbReference type="ChEBI" id="CHEBI:30013"/>
        <dbReference type="ChEBI" id="CHEBI:30616"/>
        <dbReference type="ChEBI" id="CHEBI:61977"/>
        <dbReference type="ChEBI" id="CHEBI:456216"/>
        <dbReference type="EC" id="2.7.11.1"/>
    </reaction>
</comment>
<dbReference type="Pfam" id="PF01453">
    <property type="entry name" value="B_lectin"/>
    <property type="match status" value="1"/>
</dbReference>
<keyword evidence="12 19" id="KW-0472">Membrane</keyword>
<evidence type="ECO:0000256" key="10">
    <source>
        <dbReference type="ARBA" id="ARBA00022840"/>
    </source>
</evidence>
<feature type="chain" id="PRO_5043549974" description="Receptor-like serine/threonine-protein kinase" evidence="20">
    <location>
        <begin position="36"/>
        <end position="801"/>
    </location>
</feature>
<keyword evidence="9 18" id="KW-0418">Kinase</keyword>
<feature type="domain" description="Bulb-type lectin" evidence="22">
    <location>
        <begin position="37"/>
        <end position="156"/>
    </location>
</feature>
<reference evidence="23" key="1">
    <citation type="submission" date="2022-08" db="EMBL/GenBank/DDBJ databases">
        <authorList>
            <person name="Gutierrez-Valencia J."/>
        </authorList>
    </citation>
    <scope>NUCLEOTIDE SEQUENCE</scope>
</reference>
<proteinExistence type="inferred from homology"/>
<keyword evidence="2" id="KW-1003">Cell membrane</keyword>
<evidence type="ECO:0000256" key="14">
    <source>
        <dbReference type="ARBA" id="ARBA00023170"/>
    </source>
</evidence>
<comment type="caution">
    <text evidence="23">The sequence shown here is derived from an EMBL/GenBank/DDBJ whole genome shotgun (WGS) entry which is preliminary data.</text>
</comment>
<keyword evidence="5 19" id="KW-0812">Transmembrane</keyword>
<dbReference type="PIRSF" id="PIRSF000641">
    <property type="entry name" value="SRK"/>
    <property type="match status" value="1"/>
</dbReference>
<dbReference type="InterPro" id="IPR011009">
    <property type="entry name" value="Kinase-like_dom_sf"/>
</dbReference>
<keyword evidence="14" id="KW-0675">Receptor</keyword>
<accession>A0AAV0NG52</accession>
<evidence type="ECO:0000256" key="8">
    <source>
        <dbReference type="ARBA" id="ARBA00022741"/>
    </source>
</evidence>
<dbReference type="InterPro" id="IPR024171">
    <property type="entry name" value="SRK-like_kinase"/>
</dbReference>
<dbReference type="Proteomes" id="UP001154282">
    <property type="component" value="Unassembled WGS sequence"/>
</dbReference>
<evidence type="ECO:0000256" key="3">
    <source>
        <dbReference type="ARBA" id="ARBA00022527"/>
    </source>
</evidence>
<keyword evidence="6 20" id="KW-0732">Signal</keyword>
<evidence type="ECO:0000256" key="19">
    <source>
        <dbReference type="SAM" id="Phobius"/>
    </source>
</evidence>
<dbReference type="SUPFAM" id="SSF51110">
    <property type="entry name" value="alpha-D-mannose-specific plant lectins"/>
    <property type="match status" value="1"/>
</dbReference>
<evidence type="ECO:0000313" key="24">
    <source>
        <dbReference type="Proteomes" id="UP001154282"/>
    </source>
</evidence>
<sequence length="801" mass="89045">MPAAQIRSRATRKRTLSIFIPTVLLLFSIPSSSLAANTLTQGGPAVNSSATLVSPNGLFTLGFRRSAAGSYLGIWYINATSSFFWIANRDFPIRDESGSLSLDQDGTLKLTYSGGGGAAVNLYSDSRRRRLIATLDDTGNFAVSDVDSGDSLWQSFDSPTNAWFPGMKLGLVSGENRKVTSWLTESIPAAGAFTLEWDPTAGKEELVMKHRGVTFWTSGKQLTPNRFTNLDLRLQRVNYNVSRVVAGPNSDYLTFRASTNEYSSTNQLSFTVVRLRYDGVVEDVSTRIVILQSEDCHGNGTENGCRRWDGPDCRRSGDGFQILWGTFSLGQWVDGNSNMSISDCKEQCWRNCECGGISLDGVNRNGTGCRYFRSGGFVQLPNQEGEDRYHVMIAGESQADTSNASRIKWIAVSVTAAVAVLIFALCILWFQRRCKLRERLLAELMATNAPSDGDEMGDDGDQSHNLKIYSAASIMIATDSFSPQNKLGEGGFGPVYKGKLSEGREVAVKRLSKRSDQGLVEFRNELVLIAKLQHRNLVKLLGCCIHGEEKMLVYEYMPNKSLDSFIFDETKRVQLDWNKRFNIIEGIAQGLLYLHKYSRVTIIHRDLKVSNILLDENLNPKISDFGMARIFKTNTSEANTAKPVGTYGYMSPEYAIKGTFSTKSDVFSFGVMLLEIVSGKKNYNLIPLDPPIDLVEYAWKLWKEGSPLELMDPTMEGSNNYKDQILRCINVGLLCIEYNTYDRPEMSEVISMLTSNVVQLPMPEQPGFIMTRPRNHEGSSSTSASKFCSSNEVTITMMVAR</sequence>
<dbReference type="InterPro" id="IPR008271">
    <property type="entry name" value="Ser/Thr_kinase_AS"/>
</dbReference>
<keyword evidence="13" id="KW-1015">Disulfide bond</keyword>
<evidence type="ECO:0000256" key="20">
    <source>
        <dbReference type="SAM" id="SignalP"/>
    </source>
</evidence>
<keyword evidence="7" id="KW-0430">Lectin</keyword>
<dbReference type="GO" id="GO:0030246">
    <property type="term" value="F:carbohydrate binding"/>
    <property type="evidence" value="ECO:0007669"/>
    <property type="project" value="UniProtKB-KW"/>
</dbReference>
<dbReference type="FunFam" id="1.10.510.10:FF:000060">
    <property type="entry name" value="G-type lectin S-receptor-like serine/threonine-protein kinase"/>
    <property type="match status" value="1"/>
</dbReference>
<evidence type="ECO:0000259" key="21">
    <source>
        <dbReference type="PROSITE" id="PS50011"/>
    </source>
</evidence>
<evidence type="ECO:0000256" key="11">
    <source>
        <dbReference type="ARBA" id="ARBA00022989"/>
    </source>
</evidence>
<dbReference type="PROSITE" id="PS50011">
    <property type="entry name" value="PROTEIN_KINASE_DOM"/>
    <property type="match status" value="1"/>
</dbReference>
<organism evidence="23 24">
    <name type="scientific">Linum tenue</name>
    <dbReference type="NCBI Taxonomy" id="586396"/>
    <lineage>
        <taxon>Eukaryota</taxon>
        <taxon>Viridiplantae</taxon>
        <taxon>Streptophyta</taxon>
        <taxon>Embryophyta</taxon>
        <taxon>Tracheophyta</taxon>
        <taxon>Spermatophyta</taxon>
        <taxon>Magnoliopsida</taxon>
        <taxon>eudicotyledons</taxon>
        <taxon>Gunneridae</taxon>
        <taxon>Pentapetalae</taxon>
        <taxon>rosids</taxon>
        <taxon>fabids</taxon>
        <taxon>Malpighiales</taxon>
        <taxon>Linaceae</taxon>
        <taxon>Linum</taxon>
    </lineage>
</organism>
<evidence type="ECO:0000256" key="5">
    <source>
        <dbReference type="ARBA" id="ARBA00022692"/>
    </source>
</evidence>
<dbReference type="SMART" id="SM00108">
    <property type="entry name" value="B_lectin"/>
    <property type="match status" value="1"/>
</dbReference>
<name>A0AAV0NG52_9ROSI</name>
<dbReference type="InterPro" id="IPR000719">
    <property type="entry name" value="Prot_kinase_dom"/>
</dbReference>
<keyword evidence="11 19" id="KW-1133">Transmembrane helix</keyword>
<dbReference type="CDD" id="cd00028">
    <property type="entry name" value="B_lectin"/>
    <property type="match status" value="1"/>
</dbReference>
<dbReference type="Pfam" id="PF07714">
    <property type="entry name" value="PK_Tyr_Ser-Thr"/>
    <property type="match status" value="1"/>
</dbReference>
<dbReference type="AlphaFoldDB" id="A0AAV0NG52"/>
<dbReference type="Gene3D" id="1.10.510.10">
    <property type="entry name" value="Transferase(Phosphotransferase) domain 1"/>
    <property type="match status" value="1"/>
</dbReference>
<dbReference type="PROSITE" id="PS00108">
    <property type="entry name" value="PROTEIN_KINASE_ST"/>
    <property type="match status" value="1"/>
</dbReference>
<keyword evidence="8 18" id="KW-0547">Nucleotide-binding</keyword>
<feature type="domain" description="Protein kinase" evidence="21">
    <location>
        <begin position="481"/>
        <end position="768"/>
    </location>
</feature>
<dbReference type="FunFam" id="3.30.200.20:FF:000330">
    <property type="entry name" value="G-type lectin S-receptor-like serine/threonine-protein kinase At4g03230"/>
    <property type="match status" value="1"/>
</dbReference>
<dbReference type="InterPro" id="IPR001480">
    <property type="entry name" value="Bulb-type_lectin_dom"/>
</dbReference>
<keyword evidence="24" id="KW-1185">Reference proteome</keyword>
<dbReference type="SMART" id="SM00220">
    <property type="entry name" value="S_TKc"/>
    <property type="match status" value="1"/>
</dbReference>
<dbReference type="GO" id="GO:0005524">
    <property type="term" value="F:ATP binding"/>
    <property type="evidence" value="ECO:0007669"/>
    <property type="project" value="UniProtKB-KW"/>
</dbReference>